<dbReference type="InterPro" id="IPR000994">
    <property type="entry name" value="Pept_M24"/>
</dbReference>
<evidence type="ECO:0000256" key="2">
    <source>
        <dbReference type="ARBA" id="ARBA00022438"/>
    </source>
</evidence>
<keyword evidence="4 6" id="KW-0479">Metal-binding</keyword>
<evidence type="ECO:0000313" key="9">
    <source>
        <dbReference type="EMBL" id="EEG77782.1"/>
    </source>
</evidence>
<dbReference type="SUPFAM" id="SSF55920">
    <property type="entry name" value="Creatinase/aminopeptidase"/>
    <property type="match status" value="1"/>
</dbReference>
<feature type="binding site" evidence="6">
    <location>
        <position position="168"/>
    </location>
    <ligand>
        <name>a divalent metal cation</name>
        <dbReference type="ChEBI" id="CHEBI:60240"/>
        <label>2</label>
        <note>catalytic</note>
    </ligand>
</feature>
<feature type="binding site" evidence="6">
    <location>
        <position position="232"/>
    </location>
    <ligand>
        <name>a divalent metal cation</name>
        <dbReference type="ChEBI" id="CHEBI:60240"/>
        <label>2</label>
        <note>catalytic</note>
    </ligand>
</feature>
<organism evidence="9 10">
    <name type="scientific">Dethiobacter alkaliphilus AHT 1</name>
    <dbReference type="NCBI Taxonomy" id="555088"/>
    <lineage>
        <taxon>Bacteria</taxon>
        <taxon>Bacillati</taxon>
        <taxon>Bacillota</taxon>
        <taxon>Dethiobacteria</taxon>
        <taxon>Dethiobacterales</taxon>
        <taxon>Dethiobacteraceae</taxon>
        <taxon>Dethiobacter</taxon>
    </lineage>
</organism>
<evidence type="ECO:0000256" key="5">
    <source>
        <dbReference type="ARBA" id="ARBA00022801"/>
    </source>
</evidence>
<dbReference type="PROSITE" id="PS00680">
    <property type="entry name" value="MAP_1"/>
    <property type="match status" value="1"/>
</dbReference>
<feature type="binding site" evidence="6">
    <location>
        <position position="105"/>
    </location>
    <ligand>
        <name>a divalent metal cation</name>
        <dbReference type="ChEBI" id="CHEBI:60240"/>
        <label>1</label>
    </ligand>
</feature>
<dbReference type="GO" id="GO:0046872">
    <property type="term" value="F:metal ion binding"/>
    <property type="evidence" value="ECO:0007669"/>
    <property type="project" value="UniProtKB-UniRule"/>
</dbReference>
<dbReference type="GO" id="GO:0005829">
    <property type="term" value="C:cytosol"/>
    <property type="evidence" value="ECO:0007669"/>
    <property type="project" value="TreeGrafter"/>
</dbReference>
<dbReference type="GO" id="GO:0006508">
    <property type="term" value="P:proteolysis"/>
    <property type="evidence" value="ECO:0007669"/>
    <property type="project" value="UniProtKB-KW"/>
</dbReference>
<keyword evidence="2 6" id="KW-0031">Aminopeptidase</keyword>
<dbReference type="Gene3D" id="3.90.230.10">
    <property type="entry name" value="Creatinase/methionine aminopeptidase superfamily"/>
    <property type="match status" value="1"/>
</dbReference>
<feature type="binding site" evidence="6">
    <location>
        <position position="105"/>
    </location>
    <ligand>
        <name>a divalent metal cation</name>
        <dbReference type="ChEBI" id="CHEBI:60240"/>
        <label>2</label>
        <note>catalytic</note>
    </ligand>
</feature>
<comment type="caution">
    <text evidence="9">The sequence shown here is derived from an EMBL/GenBank/DDBJ whole genome shotgun (WGS) entry which is preliminary data.</text>
</comment>
<dbReference type="STRING" id="555088.DealDRAFT_1502"/>
<evidence type="ECO:0000256" key="4">
    <source>
        <dbReference type="ARBA" id="ARBA00022723"/>
    </source>
</evidence>
<protein>
    <recommendedName>
        <fullName evidence="6 7">Methionine aminopeptidase</fullName>
        <shortName evidence="6">MAP</shortName>
        <shortName evidence="6">MetAP</shortName>
        <ecNumber evidence="6 7">3.4.11.18</ecNumber>
    </recommendedName>
    <alternativeName>
        <fullName evidence="6">Peptidase M</fullName>
    </alternativeName>
</protein>
<comment type="catalytic activity">
    <reaction evidence="6 7">
        <text>Release of N-terminal amino acids, preferentially methionine, from peptides and arylamides.</text>
        <dbReference type="EC" id="3.4.11.18"/>
    </reaction>
</comment>
<dbReference type="RefSeq" id="WP_008516289.1">
    <property type="nucleotide sequence ID" value="NZ_ACJM01000006.1"/>
</dbReference>
<dbReference type="NCBIfam" id="TIGR00500">
    <property type="entry name" value="met_pdase_I"/>
    <property type="match status" value="1"/>
</dbReference>
<feature type="domain" description="Peptidase M24" evidence="8">
    <location>
        <begin position="11"/>
        <end position="237"/>
    </location>
</feature>
<keyword evidence="5 6" id="KW-0378">Hydrolase</keyword>
<evidence type="ECO:0000256" key="1">
    <source>
        <dbReference type="ARBA" id="ARBA00002521"/>
    </source>
</evidence>
<dbReference type="PANTHER" id="PTHR43330:SF27">
    <property type="entry name" value="METHIONINE AMINOPEPTIDASE"/>
    <property type="match status" value="1"/>
</dbReference>
<keyword evidence="3 6" id="KW-0645">Protease</keyword>
<dbReference type="HAMAP" id="MF_01974">
    <property type="entry name" value="MetAP_1"/>
    <property type="match status" value="1"/>
</dbReference>
<dbReference type="PANTHER" id="PTHR43330">
    <property type="entry name" value="METHIONINE AMINOPEPTIDASE"/>
    <property type="match status" value="1"/>
</dbReference>
<comment type="function">
    <text evidence="1 6">Removes the N-terminal methionine from nascent proteins. The N-terminal methionine is often cleaved when the second residue in the primary sequence is small and uncharged (Met-Ala-, Cys, Gly, Pro, Ser, Thr, or Val). Requires deformylation of the N(alpha)-formylated initiator methionine before it can be hydrolyzed.</text>
</comment>
<feature type="binding site" evidence="6">
    <location>
        <position position="232"/>
    </location>
    <ligand>
        <name>a divalent metal cation</name>
        <dbReference type="ChEBI" id="CHEBI:60240"/>
        <label>1</label>
    </ligand>
</feature>
<dbReference type="InterPro" id="IPR036005">
    <property type="entry name" value="Creatinase/aminopeptidase-like"/>
</dbReference>
<proteinExistence type="inferred from homology"/>
<comment type="cofactor">
    <cofactor evidence="6">
        <name>Co(2+)</name>
        <dbReference type="ChEBI" id="CHEBI:48828"/>
    </cofactor>
    <cofactor evidence="6">
        <name>Zn(2+)</name>
        <dbReference type="ChEBI" id="CHEBI:29105"/>
    </cofactor>
    <cofactor evidence="6">
        <name>Mn(2+)</name>
        <dbReference type="ChEBI" id="CHEBI:29035"/>
    </cofactor>
    <cofactor evidence="6">
        <name>Fe(2+)</name>
        <dbReference type="ChEBI" id="CHEBI:29033"/>
    </cofactor>
    <text evidence="6">Binds 2 divalent metal cations per subunit. Has a high-affinity and a low affinity metal-binding site. The true nature of the physiological cofactor is under debate. The enzyme is active with cobalt, zinc, manganese or divalent iron ions. Most likely, methionine aminopeptidases function as mononuclear Fe(2+)-metalloproteases under physiological conditions, and the catalytically relevant metal-binding site has been assigned to the histidine-containing high-affinity site.</text>
</comment>
<evidence type="ECO:0000259" key="8">
    <source>
        <dbReference type="Pfam" id="PF00557"/>
    </source>
</evidence>
<dbReference type="GO" id="GO:0070006">
    <property type="term" value="F:metalloaminopeptidase activity"/>
    <property type="evidence" value="ECO:0007669"/>
    <property type="project" value="UniProtKB-UniRule"/>
</dbReference>
<dbReference type="EMBL" id="ACJM01000006">
    <property type="protein sequence ID" value="EEG77782.1"/>
    <property type="molecule type" value="Genomic_DNA"/>
</dbReference>
<dbReference type="InterPro" id="IPR001714">
    <property type="entry name" value="Pept_M24_MAP"/>
</dbReference>
<comment type="similarity">
    <text evidence="6">Belongs to the peptidase M24A family. Methionine aminopeptidase type 1 subfamily.</text>
</comment>
<comment type="subunit">
    <text evidence="6">Monomer.</text>
</comment>
<reference evidence="9 10" key="1">
    <citation type="submission" date="2009-02" db="EMBL/GenBank/DDBJ databases">
        <title>Sequencing of the draft genome and assembly of Dethiobacter alkaliphilus AHT 1.</title>
        <authorList>
            <consortium name="US DOE Joint Genome Institute (JGI-PGF)"/>
            <person name="Lucas S."/>
            <person name="Copeland A."/>
            <person name="Lapidus A."/>
            <person name="Glavina del Rio T."/>
            <person name="Dalin E."/>
            <person name="Tice H."/>
            <person name="Bruce D."/>
            <person name="Goodwin L."/>
            <person name="Pitluck S."/>
            <person name="Larimer F."/>
            <person name="Land M.L."/>
            <person name="Hauser L."/>
            <person name="Muyzer G."/>
        </authorList>
    </citation>
    <scope>NUCLEOTIDE SEQUENCE [LARGE SCALE GENOMIC DNA]</scope>
    <source>
        <strain evidence="9 10">AHT 1</strain>
    </source>
</reference>
<feature type="binding site" evidence="6">
    <location>
        <position position="77"/>
    </location>
    <ligand>
        <name>substrate</name>
    </ligand>
</feature>
<evidence type="ECO:0000256" key="3">
    <source>
        <dbReference type="ARBA" id="ARBA00022670"/>
    </source>
</evidence>
<evidence type="ECO:0000256" key="7">
    <source>
        <dbReference type="RuleBase" id="RU003653"/>
    </source>
</evidence>
<gene>
    <name evidence="6" type="primary">map</name>
    <name evidence="9" type="ORF">DealDRAFT_1502</name>
</gene>
<dbReference type="PRINTS" id="PR00599">
    <property type="entry name" value="MAPEPTIDASE"/>
</dbReference>
<dbReference type="GO" id="GO:0004239">
    <property type="term" value="F:initiator methionyl aminopeptidase activity"/>
    <property type="evidence" value="ECO:0007669"/>
    <property type="project" value="UniProtKB-UniRule"/>
</dbReference>
<dbReference type="Pfam" id="PF00557">
    <property type="entry name" value="Peptidase_M24"/>
    <property type="match status" value="1"/>
</dbReference>
<feature type="binding site" evidence="6">
    <location>
        <position position="94"/>
    </location>
    <ligand>
        <name>a divalent metal cation</name>
        <dbReference type="ChEBI" id="CHEBI:60240"/>
        <label>1</label>
    </ligand>
</feature>
<name>C0GG93_DETAL</name>
<dbReference type="AlphaFoldDB" id="C0GG93"/>
<sequence>MITIKSERELELMRRAGRVVAEVLREMEKAVRPGITTLELDRIAERHIRRANCTPAFKGYHGFPASICASVNEEVVHGIPSLRRLKDGDIISIDVGTVYQGYYGDAAATFPVGDVAPEALDLIRVTKESLRLGIAQAVEGNHLTDISHAVQTYVEENGFAVVRNYVGHGIGNQMHEEPQVPNFGKPGRGPRLQAGMALAIEPMVNTGTWQVETLQDNWTVVTLDRKWSAHFEHTVAIGKVPEILTALGDS</sequence>
<dbReference type="InterPro" id="IPR002467">
    <property type="entry name" value="Pept_M24A_MAP1"/>
</dbReference>
<dbReference type="Proteomes" id="UP000006443">
    <property type="component" value="Unassembled WGS sequence"/>
</dbReference>
<keyword evidence="10" id="KW-1185">Reference proteome</keyword>
<evidence type="ECO:0000256" key="6">
    <source>
        <dbReference type="HAMAP-Rule" id="MF_01974"/>
    </source>
</evidence>
<accession>C0GG93</accession>
<feature type="binding site" evidence="6">
    <location>
        <position position="175"/>
    </location>
    <ligand>
        <name>substrate</name>
    </ligand>
</feature>
<feature type="binding site" evidence="6">
    <location>
        <position position="201"/>
    </location>
    <ligand>
        <name>a divalent metal cation</name>
        <dbReference type="ChEBI" id="CHEBI:60240"/>
        <label>2</label>
        <note>catalytic</note>
    </ligand>
</feature>
<dbReference type="EC" id="3.4.11.18" evidence="6 7"/>
<dbReference type="eggNOG" id="COG0024">
    <property type="taxonomic scope" value="Bacteria"/>
</dbReference>
<evidence type="ECO:0000313" key="10">
    <source>
        <dbReference type="Proteomes" id="UP000006443"/>
    </source>
</evidence>
<dbReference type="CDD" id="cd01086">
    <property type="entry name" value="MetAP1"/>
    <property type="match status" value="1"/>
</dbReference>
<dbReference type="OrthoDB" id="9802055at2"/>